<name>A0A5E4T4B2_9BURK</name>
<sequence>MPAIGVICDAMVMVGTWASRAAPVATVFSDVAGLFT</sequence>
<keyword evidence="2" id="KW-1185">Reference proteome</keyword>
<dbReference type="AlphaFoldDB" id="A0A5E4T4B2"/>
<reference evidence="1 2" key="1">
    <citation type="submission" date="2019-08" db="EMBL/GenBank/DDBJ databases">
        <authorList>
            <person name="Peeters C."/>
        </authorList>
    </citation>
    <scope>NUCLEOTIDE SEQUENCE [LARGE SCALE GENOMIC DNA]</scope>
    <source>
        <strain evidence="1 2">LMG 31109</strain>
    </source>
</reference>
<evidence type="ECO:0000313" key="2">
    <source>
        <dbReference type="Proteomes" id="UP000367825"/>
    </source>
</evidence>
<dbReference type="EMBL" id="CABPSC010000003">
    <property type="protein sequence ID" value="VVD82960.1"/>
    <property type="molecule type" value="Genomic_DNA"/>
</dbReference>
<protein>
    <submittedName>
        <fullName evidence="1">Uncharacterized protein</fullName>
    </submittedName>
</protein>
<accession>A0A5E4T4B2</accession>
<dbReference type="Proteomes" id="UP000367825">
    <property type="component" value="Unassembled WGS sequence"/>
</dbReference>
<evidence type="ECO:0000313" key="1">
    <source>
        <dbReference type="EMBL" id="VVD82960.1"/>
    </source>
</evidence>
<organism evidence="1 2">
    <name type="scientific">Pandoraea nosoerga</name>
    <dbReference type="NCBI Taxonomy" id="2508296"/>
    <lineage>
        <taxon>Bacteria</taxon>
        <taxon>Pseudomonadati</taxon>
        <taxon>Pseudomonadota</taxon>
        <taxon>Betaproteobacteria</taxon>
        <taxon>Burkholderiales</taxon>
        <taxon>Burkholderiaceae</taxon>
        <taxon>Pandoraea</taxon>
    </lineage>
</organism>
<gene>
    <name evidence="1" type="ORF">PNO31109_01199</name>
</gene>
<proteinExistence type="predicted"/>